<dbReference type="RefSeq" id="WP_106315703.1">
    <property type="nucleotide sequence ID" value="NZ_BOMO01000025.1"/>
</dbReference>
<dbReference type="EMBL" id="PVMZ01000001">
    <property type="protein sequence ID" value="PRX25477.1"/>
    <property type="molecule type" value="Genomic_DNA"/>
</dbReference>
<evidence type="ECO:0000259" key="2">
    <source>
        <dbReference type="PROSITE" id="PS51340"/>
    </source>
</evidence>
<evidence type="ECO:0000256" key="1">
    <source>
        <dbReference type="SAM" id="MobiDB-lite"/>
    </source>
</evidence>
<dbReference type="InterPro" id="IPR005302">
    <property type="entry name" value="MoCF_Sase_C"/>
</dbReference>
<dbReference type="InterPro" id="IPR005303">
    <property type="entry name" value="MOCOS_middle"/>
</dbReference>
<dbReference type="GO" id="GO:0030151">
    <property type="term" value="F:molybdenum ion binding"/>
    <property type="evidence" value="ECO:0007669"/>
    <property type="project" value="InterPro"/>
</dbReference>
<dbReference type="Pfam" id="PF03473">
    <property type="entry name" value="MOSC"/>
    <property type="match status" value="1"/>
</dbReference>
<dbReference type="OrthoDB" id="9793178at2"/>
<dbReference type="SUPFAM" id="SSF50800">
    <property type="entry name" value="PK beta-barrel domain-like"/>
    <property type="match status" value="1"/>
</dbReference>
<protein>
    <recommendedName>
        <fullName evidence="2">MOSC domain-containing protein</fullName>
    </recommendedName>
</protein>
<reference evidence="3 4" key="1">
    <citation type="submission" date="2018-03" db="EMBL/GenBank/DDBJ databases">
        <title>Genomic Encyclopedia of Archaeal and Bacterial Type Strains, Phase II (KMG-II): from individual species to whole genera.</title>
        <authorList>
            <person name="Goeker M."/>
        </authorList>
    </citation>
    <scope>NUCLEOTIDE SEQUENCE [LARGE SCALE GENOMIC DNA]</scope>
    <source>
        <strain evidence="3 4">DSM 43146</strain>
    </source>
</reference>
<evidence type="ECO:0000313" key="4">
    <source>
        <dbReference type="Proteomes" id="UP000239415"/>
    </source>
</evidence>
<dbReference type="SUPFAM" id="SSF141673">
    <property type="entry name" value="MOSC N-terminal domain-like"/>
    <property type="match status" value="1"/>
</dbReference>
<name>A0A2T0KP18_9ACTN</name>
<dbReference type="GO" id="GO:0030170">
    <property type="term" value="F:pyridoxal phosphate binding"/>
    <property type="evidence" value="ECO:0007669"/>
    <property type="project" value="InterPro"/>
</dbReference>
<dbReference type="GO" id="GO:0003824">
    <property type="term" value="F:catalytic activity"/>
    <property type="evidence" value="ECO:0007669"/>
    <property type="project" value="InterPro"/>
</dbReference>
<dbReference type="Pfam" id="PF03476">
    <property type="entry name" value="MOSC_N"/>
    <property type="match status" value="1"/>
</dbReference>
<organism evidence="3 4">
    <name type="scientific">Actinoplanes italicus</name>
    <dbReference type="NCBI Taxonomy" id="113567"/>
    <lineage>
        <taxon>Bacteria</taxon>
        <taxon>Bacillati</taxon>
        <taxon>Actinomycetota</taxon>
        <taxon>Actinomycetes</taxon>
        <taxon>Micromonosporales</taxon>
        <taxon>Micromonosporaceae</taxon>
        <taxon>Actinoplanes</taxon>
    </lineage>
</organism>
<evidence type="ECO:0000313" key="3">
    <source>
        <dbReference type="EMBL" id="PRX25477.1"/>
    </source>
</evidence>
<dbReference type="InterPro" id="IPR011037">
    <property type="entry name" value="Pyrv_Knase-like_insert_dom_sf"/>
</dbReference>
<dbReference type="AlphaFoldDB" id="A0A2T0KP18"/>
<keyword evidence="4" id="KW-1185">Reference proteome</keyword>
<feature type="region of interest" description="Disordered" evidence="1">
    <location>
        <begin position="59"/>
        <end position="78"/>
    </location>
</feature>
<dbReference type="PROSITE" id="PS51340">
    <property type="entry name" value="MOSC"/>
    <property type="match status" value="1"/>
</dbReference>
<accession>A0A2T0KP18</accession>
<proteinExistence type="predicted"/>
<feature type="domain" description="MOSC" evidence="2">
    <location>
        <begin position="115"/>
        <end position="269"/>
    </location>
</feature>
<dbReference type="PANTHER" id="PTHR14237">
    <property type="entry name" value="MOLYBDOPTERIN COFACTOR SULFURASE MOSC"/>
    <property type="match status" value="1"/>
</dbReference>
<comment type="caution">
    <text evidence="3">The sequence shown here is derived from an EMBL/GenBank/DDBJ whole genome shotgun (WGS) entry which is preliminary data.</text>
</comment>
<dbReference type="Proteomes" id="UP000239415">
    <property type="component" value="Unassembled WGS sequence"/>
</dbReference>
<dbReference type="Gene3D" id="2.40.33.20">
    <property type="entry name" value="PK beta-barrel domain-like"/>
    <property type="match status" value="1"/>
</dbReference>
<dbReference type="PANTHER" id="PTHR14237:SF19">
    <property type="entry name" value="MITOCHONDRIAL AMIDOXIME REDUCING COMPONENT 1"/>
    <property type="match status" value="1"/>
</dbReference>
<gene>
    <name evidence="3" type="ORF">CLV67_101194</name>
</gene>
<sequence>MRITSLHTYPVKGCHRLDHSEVTVEPWGLTGDRRWMIVDSDGIGITQREATGLTRLTARPRPGGLRLSAPGMSEIDLPEPVDGPEIQVRIFRSFGPLPVRIADTAWVSALLGRDARLIWQPDPTTRPISGTRRPDDGGNLADGYPVSLAGAASLDAVNDWLAESGDEPVPIHRFRPNLVLTGAPAWAEDDWLGHRLRIGDVTFHVAQPCGRCLVTTIDQETGETGRQPLHVLGRHRRIGNKLLFAVNLLPELPAGQNARIRIDDPVTLLDHTQE</sequence>